<sequence>MENKEDEKKEDPVLSDEEKETICLFDFQEEKCDATFITKDKKLKLPSSFLCNVSQAFKEELEKHKNVISHGNFSSEVLIAALSFYRPRFFAQHGFDKDKLVLGQSRYLCWDILSFCTQWQLTSLSDFIEESLVKNFEKFSGNLTRGDVLFIRMANAFNLKLLLCLFMNKDPYVPRPRTAKKNLMLANVFQNLERTLKYEILKNTIMRETVHMPGSKEFLELKIILNFLDALIYEDKILDNSTYNSRKRRFEWDFNFKNSKKQKTSYNSFQIKTPATDVQLLVGDVKLYVNSFTLTENSPVFKVMLQSTFREGQEKLIQLPGKNVTEVVSFLTFMLYHGEINRNTDIFSLCKLCHEYQVDWLSDKVMEYLKTFIVQEKPQYQSQTIFNYINLAVFMQWEIIEKQFLDQLTDSFVMLQTLSEFNALDLRLKVLIARKRLWVLLSGKSLDKTFIETLLNTRDFGMLSVLRNYQQDKLFTLAEAKVTTEGCCKLTADVPDDLLPDWFDHEEDY</sequence>
<proteinExistence type="predicted"/>
<dbReference type="GeneID" id="136801891"/>
<dbReference type="EnsemblMetazoa" id="CLYHEMT007183.1">
    <property type="protein sequence ID" value="CLYHEMP007183.1"/>
    <property type="gene ID" value="CLYHEMG007183"/>
</dbReference>
<feature type="domain" description="BTB" evidence="1">
    <location>
        <begin position="276"/>
        <end position="344"/>
    </location>
</feature>
<name>A0A7M5U7J5_9CNID</name>
<organism evidence="2 3">
    <name type="scientific">Clytia hemisphaerica</name>
    <dbReference type="NCBI Taxonomy" id="252671"/>
    <lineage>
        <taxon>Eukaryota</taxon>
        <taxon>Metazoa</taxon>
        <taxon>Cnidaria</taxon>
        <taxon>Hydrozoa</taxon>
        <taxon>Hydroidolina</taxon>
        <taxon>Leptothecata</taxon>
        <taxon>Obeliida</taxon>
        <taxon>Clytiidae</taxon>
        <taxon>Clytia</taxon>
    </lineage>
</organism>
<dbReference type="RefSeq" id="XP_066914668.1">
    <property type="nucleotide sequence ID" value="XM_067058567.1"/>
</dbReference>
<dbReference type="Pfam" id="PF00651">
    <property type="entry name" value="BTB"/>
    <property type="match status" value="1"/>
</dbReference>
<dbReference type="CDD" id="cd18186">
    <property type="entry name" value="BTB_POZ_ZBTB_KLHL-like"/>
    <property type="match status" value="1"/>
</dbReference>
<dbReference type="InterPro" id="IPR011333">
    <property type="entry name" value="SKP1/BTB/POZ_sf"/>
</dbReference>
<evidence type="ECO:0000313" key="3">
    <source>
        <dbReference type="Proteomes" id="UP000594262"/>
    </source>
</evidence>
<dbReference type="PANTHER" id="PTHR22744:SF17">
    <property type="entry name" value="BTB DOMAIN-CONTAINING PROTEIN"/>
    <property type="match status" value="1"/>
</dbReference>
<evidence type="ECO:0000313" key="2">
    <source>
        <dbReference type="EnsemblMetazoa" id="CLYHEMP007183.1"/>
    </source>
</evidence>
<dbReference type="SUPFAM" id="SSF54695">
    <property type="entry name" value="POZ domain"/>
    <property type="match status" value="1"/>
</dbReference>
<dbReference type="PROSITE" id="PS50097">
    <property type="entry name" value="BTB"/>
    <property type="match status" value="1"/>
</dbReference>
<dbReference type="Gene3D" id="3.30.710.10">
    <property type="entry name" value="Potassium Channel Kv1.1, Chain A"/>
    <property type="match status" value="1"/>
</dbReference>
<dbReference type="SMART" id="SM00225">
    <property type="entry name" value="BTB"/>
    <property type="match status" value="2"/>
</dbReference>
<protein>
    <recommendedName>
        <fullName evidence="1">BTB domain-containing protein</fullName>
    </recommendedName>
</protein>
<dbReference type="PANTHER" id="PTHR22744">
    <property type="entry name" value="HELIX LOOP HELIX PROTEIN 21-RELATED"/>
    <property type="match status" value="1"/>
</dbReference>
<dbReference type="Proteomes" id="UP000594262">
    <property type="component" value="Unplaced"/>
</dbReference>
<dbReference type="OrthoDB" id="5976359at2759"/>
<accession>A0A7M5U7J5</accession>
<evidence type="ECO:0000259" key="1">
    <source>
        <dbReference type="PROSITE" id="PS50097"/>
    </source>
</evidence>
<dbReference type="InterPro" id="IPR000210">
    <property type="entry name" value="BTB/POZ_dom"/>
</dbReference>
<reference evidence="2" key="1">
    <citation type="submission" date="2021-01" db="UniProtKB">
        <authorList>
            <consortium name="EnsemblMetazoa"/>
        </authorList>
    </citation>
    <scope>IDENTIFICATION</scope>
</reference>
<keyword evidence="3" id="KW-1185">Reference proteome</keyword>
<dbReference type="AlphaFoldDB" id="A0A7M5U7J5"/>